<dbReference type="Gene3D" id="1.10.530.10">
    <property type="match status" value="1"/>
</dbReference>
<reference evidence="2 3" key="1">
    <citation type="submission" date="2023-01" db="EMBL/GenBank/DDBJ databases">
        <title>Analysis of 21 Apiospora genomes using comparative genomics revels a genus with tremendous synthesis potential of carbohydrate active enzymes and secondary metabolites.</title>
        <authorList>
            <person name="Sorensen T."/>
        </authorList>
    </citation>
    <scope>NUCLEOTIDE SEQUENCE [LARGE SCALE GENOMIC DNA]</scope>
    <source>
        <strain evidence="2 3">CBS 117206</strain>
    </source>
</reference>
<proteinExistence type="predicted"/>
<keyword evidence="3" id="KW-1185">Reference proteome</keyword>
<evidence type="ECO:0000313" key="3">
    <source>
        <dbReference type="Proteomes" id="UP001392437"/>
    </source>
</evidence>
<dbReference type="EMBL" id="JAQQWP010000001">
    <property type="protein sequence ID" value="KAK8132390.1"/>
    <property type="molecule type" value="Genomic_DNA"/>
</dbReference>
<dbReference type="SUPFAM" id="SSF53955">
    <property type="entry name" value="Lysozyme-like"/>
    <property type="match status" value="1"/>
</dbReference>
<feature type="chain" id="PRO_5043418474" description="Transglycosylase SLT domain-containing protein" evidence="1">
    <location>
        <begin position="21"/>
        <end position="220"/>
    </location>
</feature>
<name>A0AAW0RBW3_9PEZI</name>
<gene>
    <name evidence="2" type="ORF">PG999_000563</name>
</gene>
<accession>A0AAW0RBW3</accession>
<evidence type="ECO:0000313" key="2">
    <source>
        <dbReference type="EMBL" id="KAK8132390.1"/>
    </source>
</evidence>
<evidence type="ECO:0000256" key="1">
    <source>
        <dbReference type="SAM" id="SignalP"/>
    </source>
</evidence>
<sequence>MISLNLFALATASLLSLSSAAPAPAPAADFAPKNETLSIQSAPMWISGPWQNFPAINTWQTFDQMFDANKNSMKSTGSTWDDIGRINVAIRDASKNIGVDERVILGIIMQESHGYVGVRTTFSPGDNIPTAGIMQCSSCPGYPGRTGLSQDEISGMVNGGTQHYKANLKDFGDKWSPESIYPALREYNSGSVNPNDLSDGRGATASYVSDIAQRLQGWVD</sequence>
<evidence type="ECO:0008006" key="4">
    <source>
        <dbReference type="Google" id="ProtNLM"/>
    </source>
</evidence>
<protein>
    <recommendedName>
        <fullName evidence="4">Transglycosylase SLT domain-containing protein</fullName>
    </recommendedName>
</protein>
<organism evidence="2 3">
    <name type="scientific">Apiospora kogelbergensis</name>
    <dbReference type="NCBI Taxonomy" id="1337665"/>
    <lineage>
        <taxon>Eukaryota</taxon>
        <taxon>Fungi</taxon>
        <taxon>Dikarya</taxon>
        <taxon>Ascomycota</taxon>
        <taxon>Pezizomycotina</taxon>
        <taxon>Sordariomycetes</taxon>
        <taxon>Xylariomycetidae</taxon>
        <taxon>Amphisphaeriales</taxon>
        <taxon>Apiosporaceae</taxon>
        <taxon>Apiospora</taxon>
    </lineage>
</organism>
<dbReference type="AlphaFoldDB" id="A0AAW0RBW3"/>
<comment type="caution">
    <text evidence="2">The sequence shown here is derived from an EMBL/GenBank/DDBJ whole genome shotgun (WGS) entry which is preliminary data.</text>
</comment>
<dbReference type="Proteomes" id="UP001392437">
    <property type="component" value="Unassembled WGS sequence"/>
</dbReference>
<keyword evidence="1" id="KW-0732">Signal</keyword>
<feature type="signal peptide" evidence="1">
    <location>
        <begin position="1"/>
        <end position="20"/>
    </location>
</feature>
<dbReference type="InterPro" id="IPR023346">
    <property type="entry name" value="Lysozyme-like_dom_sf"/>
</dbReference>